<evidence type="ECO:0000313" key="2">
    <source>
        <dbReference type="Proteomes" id="UP001500359"/>
    </source>
</evidence>
<reference evidence="1 2" key="1">
    <citation type="journal article" date="2019" name="Int. J. Syst. Evol. Microbiol.">
        <title>The Global Catalogue of Microorganisms (GCM) 10K type strain sequencing project: providing services to taxonomists for standard genome sequencing and annotation.</title>
        <authorList>
            <consortium name="The Broad Institute Genomics Platform"/>
            <consortium name="The Broad Institute Genome Sequencing Center for Infectious Disease"/>
            <person name="Wu L."/>
            <person name="Ma J."/>
        </authorList>
    </citation>
    <scope>NUCLEOTIDE SEQUENCE [LARGE SCALE GENOMIC DNA]</scope>
    <source>
        <strain evidence="1 2">JCM 15896</strain>
    </source>
</reference>
<dbReference type="EMBL" id="BAAAFD010000005">
    <property type="protein sequence ID" value="GAA0856842.1"/>
    <property type="molecule type" value="Genomic_DNA"/>
</dbReference>
<keyword evidence="2" id="KW-1185">Reference proteome</keyword>
<dbReference type="Proteomes" id="UP001500359">
    <property type="component" value="Unassembled WGS sequence"/>
</dbReference>
<gene>
    <name evidence="1" type="ORF">GCM10009114_20270</name>
</gene>
<proteinExistence type="predicted"/>
<evidence type="ECO:0000313" key="1">
    <source>
        <dbReference type="EMBL" id="GAA0856842.1"/>
    </source>
</evidence>
<protein>
    <submittedName>
        <fullName evidence="1">Uncharacterized protein</fullName>
    </submittedName>
</protein>
<comment type="caution">
    <text evidence="1">The sequence shown here is derived from an EMBL/GenBank/DDBJ whole genome shotgun (WGS) entry which is preliminary data.</text>
</comment>
<organism evidence="1 2">
    <name type="scientific">Aliiglaciecola litoralis</name>
    <dbReference type="NCBI Taxonomy" id="582857"/>
    <lineage>
        <taxon>Bacteria</taxon>
        <taxon>Pseudomonadati</taxon>
        <taxon>Pseudomonadota</taxon>
        <taxon>Gammaproteobacteria</taxon>
        <taxon>Alteromonadales</taxon>
        <taxon>Alteromonadaceae</taxon>
        <taxon>Aliiglaciecola</taxon>
    </lineage>
</organism>
<sequence>MECKTIGQVIGNNSYRLKALLNWAVVNQLDSSDVVVMCADRNSLAAQFALDAGLNTLHFASSGEFSRYGFWYWQACLDVGYQDVILAGDEADLILQAKVQAGFSELAHPRVSIRQRTLDSHLASAKKIGWLHCAHAQAAELLQGGEQVLTRDKPIITLTAQALNTAGQSLLNVIEKLDYQLFSSSLNLISDLNDLNTNQHYALAIPRSDSATIEKLKTILCFTDPLHYENGTAQRSELIKRYYMHILNYHSAGKSFLKHCLFSDNHVKNLDLTPTRNLYPREGGRDHCWHWTGPEKESSIQLCLPSSGYFHFRLKFDALPAGMTENKVRIFLDGQQVAYETIVESSVIEFSGNFAAHGFKENVMLVIGTENMLEIDHKRIGVAINKLEMYVPQDDLL</sequence>
<dbReference type="RefSeq" id="WP_343859491.1">
    <property type="nucleotide sequence ID" value="NZ_BAAAFD010000005.1"/>
</dbReference>
<accession>A0ABN1LJG1</accession>
<name>A0ABN1LJG1_9ALTE</name>